<dbReference type="InterPro" id="IPR003329">
    <property type="entry name" value="Cytidylyl_trans"/>
</dbReference>
<dbReference type="SUPFAM" id="SSF53448">
    <property type="entry name" value="Nucleotide-diphospho-sugar transferases"/>
    <property type="match status" value="1"/>
</dbReference>
<dbReference type="InterPro" id="IPR029044">
    <property type="entry name" value="Nucleotide-diphossugar_trans"/>
</dbReference>
<dbReference type="EMBL" id="BARU01028378">
    <property type="protein sequence ID" value="GAH69912.1"/>
    <property type="molecule type" value="Genomic_DNA"/>
</dbReference>
<proteinExistence type="predicted"/>
<reference evidence="1" key="1">
    <citation type="journal article" date="2014" name="Front. Microbiol.">
        <title>High frequency of phylogenetically diverse reductive dehalogenase-homologous genes in deep subseafloor sedimentary metagenomes.</title>
        <authorList>
            <person name="Kawai M."/>
            <person name="Futagami T."/>
            <person name="Toyoda A."/>
            <person name="Takaki Y."/>
            <person name="Nishi S."/>
            <person name="Hori S."/>
            <person name="Arai W."/>
            <person name="Tsubouchi T."/>
            <person name="Morono Y."/>
            <person name="Uchiyama I."/>
            <person name="Ito T."/>
            <person name="Fujiyama A."/>
            <person name="Inagaki F."/>
            <person name="Takami H."/>
        </authorList>
    </citation>
    <scope>NUCLEOTIDE SEQUENCE</scope>
    <source>
        <strain evidence="1">Expedition CK06-06</strain>
    </source>
</reference>
<accession>X1HK96</accession>
<protein>
    <recommendedName>
        <fullName evidence="2">Acylneuraminate cytidylyltransferase</fullName>
    </recommendedName>
</protein>
<evidence type="ECO:0000313" key="1">
    <source>
        <dbReference type="EMBL" id="GAH69912.1"/>
    </source>
</evidence>
<feature type="non-terminal residue" evidence="1">
    <location>
        <position position="1"/>
    </location>
</feature>
<dbReference type="AlphaFoldDB" id="X1HK96"/>
<name>X1HK96_9ZZZZ</name>
<dbReference type="Pfam" id="PF02348">
    <property type="entry name" value="CTP_transf_3"/>
    <property type="match status" value="1"/>
</dbReference>
<dbReference type="CDD" id="cd02518">
    <property type="entry name" value="GT2_SpsF"/>
    <property type="match status" value="1"/>
</dbReference>
<organism evidence="1">
    <name type="scientific">marine sediment metagenome</name>
    <dbReference type="NCBI Taxonomy" id="412755"/>
    <lineage>
        <taxon>unclassified sequences</taxon>
        <taxon>metagenomes</taxon>
        <taxon>ecological metagenomes</taxon>
    </lineage>
</organism>
<evidence type="ECO:0008006" key="2">
    <source>
        <dbReference type="Google" id="ProtNLM"/>
    </source>
</evidence>
<comment type="caution">
    <text evidence="1">The sequence shown here is derived from an EMBL/GenBank/DDBJ whole genome shotgun (WGS) entry which is preliminary data.</text>
</comment>
<dbReference type="Gene3D" id="3.90.550.10">
    <property type="entry name" value="Spore Coat Polysaccharide Biosynthesis Protein SpsA, Chain A"/>
    <property type="match status" value="1"/>
</dbReference>
<gene>
    <name evidence="1" type="ORF">S03H2_45299</name>
</gene>
<sequence length="204" mass="23454">TSIEKNNEVLIEKAKEYGIEYFAGSESDVLDRYYQCAKKFNAKNIVRITGDCPLVDPDIIDEVIALFKENKLDYASNVLPPSYPDGLDVEVFSFDALERAWKEAVLKSEREHVTPYIWKNQSIFKRMTFKNDKDLSKIRLTIDEKKDLVVINHILNELGSDDYGLDEIMEVVKKNPSILNNNKKIKRNEGYEKSLKEDGIGGLQ</sequence>